<feature type="region of interest" description="Disordered" evidence="1">
    <location>
        <begin position="1"/>
        <end position="25"/>
    </location>
</feature>
<keyword evidence="3" id="KW-1185">Reference proteome</keyword>
<sequence length="165" mass="17549">MKATTKHLLDKSAKQDHRDEKGGQWTRYVFNQDALLDEEGATPADGFSGDANAVSLRLPQAKAETKQRMQTAEEAHEAAIFGKSSSSAPLQLLPQQDSLPGMHGGLGLGVSAVMSTLEAGEVDNEAHGTEALNSCSLAAENVVNAQPGLSWRERAALKRKQLAGQ</sequence>
<protein>
    <submittedName>
        <fullName evidence="2">G992 protein</fullName>
    </submittedName>
</protein>
<gene>
    <name evidence="2" type="primary">g992</name>
    <name evidence="2" type="ORF">VP750_LOCUS861</name>
</gene>
<feature type="compositionally biased region" description="Basic and acidic residues" evidence="1">
    <location>
        <begin position="63"/>
        <end position="77"/>
    </location>
</feature>
<dbReference type="InterPro" id="IPR034604">
    <property type="entry name" value="SRRP53"/>
</dbReference>
<comment type="caution">
    <text evidence="2">The sequence shown here is derived from an EMBL/GenBank/DDBJ whole genome shotgun (WGS) entry which is preliminary data.</text>
</comment>
<evidence type="ECO:0000256" key="1">
    <source>
        <dbReference type="SAM" id="MobiDB-lite"/>
    </source>
</evidence>
<accession>A0ABP1FME2</accession>
<dbReference type="Proteomes" id="UP001497392">
    <property type="component" value="Unassembled WGS sequence"/>
</dbReference>
<reference evidence="2 3" key="1">
    <citation type="submission" date="2024-06" db="EMBL/GenBank/DDBJ databases">
        <authorList>
            <person name="Kraege A."/>
            <person name="Thomma B."/>
        </authorList>
    </citation>
    <scope>NUCLEOTIDE SEQUENCE [LARGE SCALE GENOMIC DNA]</scope>
</reference>
<feature type="compositionally biased region" description="Low complexity" evidence="1">
    <location>
        <begin position="84"/>
        <end position="100"/>
    </location>
</feature>
<organism evidence="2 3">
    <name type="scientific">Coccomyxa viridis</name>
    <dbReference type="NCBI Taxonomy" id="1274662"/>
    <lineage>
        <taxon>Eukaryota</taxon>
        <taxon>Viridiplantae</taxon>
        <taxon>Chlorophyta</taxon>
        <taxon>core chlorophytes</taxon>
        <taxon>Trebouxiophyceae</taxon>
        <taxon>Trebouxiophyceae incertae sedis</taxon>
        <taxon>Coccomyxaceae</taxon>
        <taxon>Coccomyxa</taxon>
    </lineage>
</organism>
<name>A0ABP1FME2_9CHLO</name>
<evidence type="ECO:0000313" key="3">
    <source>
        <dbReference type="Proteomes" id="UP001497392"/>
    </source>
</evidence>
<proteinExistence type="predicted"/>
<dbReference type="PANTHER" id="PTHR31968">
    <property type="entry name" value="SERINE/ARGININE-RELATED PROTEIN 53"/>
    <property type="match status" value="1"/>
</dbReference>
<dbReference type="EMBL" id="CAXHTA020000002">
    <property type="protein sequence ID" value="CAL5219202.1"/>
    <property type="molecule type" value="Genomic_DNA"/>
</dbReference>
<evidence type="ECO:0000313" key="2">
    <source>
        <dbReference type="EMBL" id="CAL5219202.1"/>
    </source>
</evidence>
<dbReference type="PANTHER" id="PTHR31968:SF4">
    <property type="entry name" value="SERINE_ARGININE-RELATED PROTEIN 53"/>
    <property type="match status" value="1"/>
</dbReference>
<feature type="compositionally biased region" description="Basic and acidic residues" evidence="1">
    <location>
        <begin position="7"/>
        <end position="22"/>
    </location>
</feature>
<feature type="region of interest" description="Disordered" evidence="1">
    <location>
        <begin position="62"/>
        <end position="105"/>
    </location>
</feature>